<dbReference type="GO" id="GO:0008757">
    <property type="term" value="F:S-adenosylmethionine-dependent methyltransferase activity"/>
    <property type="evidence" value="ECO:0007669"/>
    <property type="project" value="InterPro"/>
</dbReference>
<evidence type="ECO:0000259" key="4">
    <source>
        <dbReference type="Pfam" id="PF05175"/>
    </source>
</evidence>
<evidence type="ECO:0008006" key="8">
    <source>
        <dbReference type="Google" id="ProtNLM"/>
    </source>
</evidence>
<sequence length="841" mass="88568">MPPPAPSTRPHKRPAAAASPHAAKRPRELSESRPTAAQKALNARLCRADAGEIERLVEEQHGAMNSVNCATALHGLAKGAPAGARPPPSTACALLAARTAAVLSQEGFVTARSLTSIVWGMGKLRLTHPALLEAAVKHARAHLARGALDAFGVANVAWALANLHQHATSAADETVCLAAPHAELLDALAERACAAPDAFNPQELCNLLWAFATLKVRHAALFERCAAVVVARAADFTPQGLSQTIWAYSKLNLCKHSLLIAAANAALPRLATYDAQSLATLAWAFANLDVEHRALLSAICAQSSARLAEFGAASSSQLLWALSRLSDGVQPDAIRGLAAQLQRVAADGLKPQQLLYALGALAKLPHDVEAGLPPMLCAAAAAAAPQLTANKLGIACWALSRPSVLAGVPEATRREWCAALRRRVAEVLDHLGWRGAGYVEVALRQLGGLSESDPLAVALTRAVGAAVEASNARAAERNRRPAALLLARAPWEGCGLRRGSRVVLVGFDEAAPLRAALEAEGLAPVEWRRFAGGGEASGWPCLAAHGGAAACLVRWPWYAAGDAAVMLLRAAASAVAEGAPLWLCGNLDEGADGAAAVVEGAYGECRVIERREGAVLCGAVRGARGPAEQLTLDGWSSRTTLELPPPAGGARPWLTFPGLFAGGGLDVMTSALLDALPPPPERARVLDACCGSGAIAAALLARARERGRRVRLHLTDADACAIAAARANVPDAKRFFLCDVWPETQSAFPKTRRPARYEWIVSNPPVHRGQPDDFTVLLALIRGAPQRLKKHGVLWMVAQQQVPIGRMLAQAGWCRWVEAIISKDGRFVVWSAGAGKKRKYE</sequence>
<dbReference type="Proteomes" id="UP001515480">
    <property type="component" value="Unassembled WGS sequence"/>
</dbReference>
<feature type="region of interest" description="Disordered" evidence="3">
    <location>
        <begin position="1"/>
        <end position="36"/>
    </location>
</feature>
<dbReference type="InterPro" id="IPR058917">
    <property type="entry name" value="RESC6_dom"/>
</dbReference>
<dbReference type="GO" id="GO:0032259">
    <property type="term" value="P:methylation"/>
    <property type="evidence" value="ECO:0007669"/>
    <property type="project" value="UniProtKB-KW"/>
</dbReference>
<gene>
    <name evidence="6" type="ORF">AB1Y20_019939</name>
</gene>
<dbReference type="AlphaFoldDB" id="A0AB34JSC4"/>
<protein>
    <recommendedName>
        <fullName evidence="8">Methyltransferase small domain-containing protein</fullName>
    </recommendedName>
</protein>
<keyword evidence="7" id="KW-1185">Reference proteome</keyword>
<dbReference type="InterPro" id="IPR046977">
    <property type="entry name" value="RsmC/RlmG"/>
</dbReference>
<keyword evidence="1" id="KW-0489">Methyltransferase</keyword>
<evidence type="ECO:0000256" key="3">
    <source>
        <dbReference type="SAM" id="MobiDB-lite"/>
    </source>
</evidence>
<evidence type="ECO:0000313" key="6">
    <source>
        <dbReference type="EMBL" id="KAL1525066.1"/>
    </source>
</evidence>
<comment type="caution">
    <text evidence="6">The sequence shown here is derived from an EMBL/GenBank/DDBJ whole genome shotgun (WGS) entry which is preliminary data.</text>
</comment>
<evidence type="ECO:0000259" key="5">
    <source>
        <dbReference type="Pfam" id="PF26188"/>
    </source>
</evidence>
<dbReference type="PANTHER" id="PTHR47816">
    <property type="entry name" value="RIBOSOMAL RNA SMALL SUBUNIT METHYLTRANSFERASE C"/>
    <property type="match status" value="1"/>
</dbReference>
<dbReference type="InterPro" id="IPR029063">
    <property type="entry name" value="SAM-dependent_MTases_sf"/>
</dbReference>
<dbReference type="InterPro" id="IPR007848">
    <property type="entry name" value="Small_mtfrase_dom"/>
</dbReference>
<accession>A0AB34JSC4</accession>
<feature type="domain" description="RNA-editing substrate-binding complex 6 protein" evidence="5">
    <location>
        <begin position="182"/>
        <end position="292"/>
    </location>
</feature>
<feature type="domain" description="Methyltransferase small" evidence="4">
    <location>
        <begin position="655"/>
        <end position="811"/>
    </location>
</feature>
<keyword evidence="2" id="KW-0808">Transferase</keyword>
<dbReference type="Pfam" id="PF26188">
    <property type="entry name" value="RESC6"/>
    <property type="match status" value="1"/>
</dbReference>
<organism evidence="6 7">
    <name type="scientific">Prymnesium parvum</name>
    <name type="common">Toxic golden alga</name>
    <dbReference type="NCBI Taxonomy" id="97485"/>
    <lineage>
        <taxon>Eukaryota</taxon>
        <taxon>Haptista</taxon>
        <taxon>Haptophyta</taxon>
        <taxon>Prymnesiophyceae</taxon>
        <taxon>Prymnesiales</taxon>
        <taxon>Prymnesiaceae</taxon>
        <taxon>Prymnesium</taxon>
    </lineage>
</organism>
<dbReference type="EMBL" id="JBGBPQ010000004">
    <property type="protein sequence ID" value="KAL1525066.1"/>
    <property type="molecule type" value="Genomic_DNA"/>
</dbReference>
<dbReference type="Gene3D" id="3.40.50.150">
    <property type="entry name" value="Vaccinia Virus protein VP39"/>
    <property type="match status" value="1"/>
</dbReference>
<evidence type="ECO:0000256" key="1">
    <source>
        <dbReference type="ARBA" id="ARBA00022603"/>
    </source>
</evidence>
<proteinExistence type="predicted"/>
<dbReference type="PANTHER" id="PTHR47816:SF4">
    <property type="entry name" value="RIBOSOMAL RNA SMALL SUBUNIT METHYLTRANSFERASE C"/>
    <property type="match status" value="1"/>
</dbReference>
<name>A0AB34JSC4_PRYPA</name>
<dbReference type="Pfam" id="PF05175">
    <property type="entry name" value="MTS"/>
    <property type="match status" value="1"/>
</dbReference>
<evidence type="ECO:0000256" key="2">
    <source>
        <dbReference type="ARBA" id="ARBA00022679"/>
    </source>
</evidence>
<dbReference type="SUPFAM" id="SSF53335">
    <property type="entry name" value="S-adenosyl-L-methionine-dependent methyltransferases"/>
    <property type="match status" value="1"/>
</dbReference>
<reference evidence="6 7" key="1">
    <citation type="journal article" date="2024" name="Science">
        <title>Giant polyketide synthase enzymes in the biosynthesis of giant marine polyether toxins.</title>
        <authorList>
            <person name="Fallon T.R."/>
            <person name="Shende V.V."/>
            <person name="Wierzbicki I.H."/>
            <person name="Pendleton A.L."/>
            <person name="Watervoot N.F."/>
            <person name="Auber R.P."/>
            <person name="Gonzalez D.J."/>
            <person name="Wisecaver J.H."/>
            <person name="Moore B.S."/>
        </authorList>
    </citation>
    <scope>NUCLEOTIDE SEQUENCE [LARGE SCALE GENOMIC DNA]</scope>
    <source>
        <strain evidence="6 7">12B1</strain>
    </source>
</reference>
<evidence type="ECO:0000313" key="7">
    <source>
        <dbReference type="Proteomes" id="UP001515480"/>
    </source>
</evidence>